<dbReference type="PROSITE" id="PS51186">
    <property type="entry name" value="GNAT"/>
    <property type="match status" value="1"/>
</dbReference>
<dbReference type="eggNOG" id="COG1247">
    <property type="taxonomic scope" value="Bacteria"/>
</dbReference>
<evidence type="ECO:0000313" key="2">
    <source>
        <dbReference type="EMBL" id="SNU87157.1"/>
    </source>
</evidence>
<dbReference type="SUPFAM" id="SSF55729">
    <property type="entry name" value="Acyl-CoA N-acyltransferases (Nat)"/>
    <property type="match status" value="1"/>
</dbReference>
<keyword evidence="3" id="KW-1185">Reference proteome</keyword>
<keyword evidence="2" id="KW-0808">Transferase</keyword>
<gene>
    <name evidence="2" type="ORF">SAMEA4412692_00533</name>
</gene>
<dbReference type="InterPro" id="IPR016181">
    <property type="entry name" value="Acyl_CoA_acyltransferase"/>
</dbReference>
<accession>A0A239SP39</accession>
<reference evidence="2 3" key="1">
    <citation type="submission" date="2017-06" db="EMBL/GenBank/DDBJ databases">
        <authorList>
            <consortium name="Pathogen Informatics"/>
        </authorList>
    </citation>
    <scope>NUCLEOTIDE SEQUENCE [LARGE SCALE GENOMIC DNA]</scope>
    <source>
        <strain evidence="2 3">NCTC13788</strain>
    </source>
</reference>
<protein>
    <submittedName>
        <fullName evidence="2">Acetyltransferase</fullName>
    </submittedName>
</protein>
<feature type="domain" description="N-acetyltransferase" evidence="1">
    <location>
        <begin position="1"/>
        <end position="168"/>
    </location>
</feature>
<dbReference type="KEGG" id="smen:SAMEA4412692_0533"/>
<dbReference type="AlphaFoldDB" id="A0A239SP39"/>
<dbReference type="Gene3D" id="3.40.630.30">
    <property type="match status" value="1"/>
</dbReference>
<dbReference type="OrthoDB" id="9796381at2"/>
<proteinExistence type="predicted"/>
<dbReference type="Pfam" id="PF00583">
    <property type="entry name" value="Acetyltransf_1"/>
    <property type="match status" value="1"/>
</dbReference>
<dbReference type="RefSeq" id="WP_018373517.1">
    <property type="nucleotide sequence ID" value="NZ_LT906439.1"/>
</dbReference>
<dbReference type="STRING" id="1123308.GCA_000380085_00944"/>
<evidence type="ECO:0000313" key="3">
    <source>
        <dbReference type="Proteomes" id="UP000215185"/>
    </source>
</evidence>
<dbReference type="InterPro" id="IPR000182">
    <property type="entry name" value="GNAT_dom"/>
</dbReference>
<sequence>MEIRLAHPNEVERIVAILDQAKAFLAASGSDQWQGENGYPNADDVIEDILSGQGYVALLEDQIVAYAAVIDSGDPAYEKIYDGKWAHNNPRYVVFHRIAVASDFSGQQIAQTFLQGLIEGHSGRDFRCDTHEKNTIMQHILEKLGYVYCGKVPIDGERLAYQKIKSKNERALFQNIGDHYETD</sequence>
<evidence type="ECO:0000259" key="1">
    <source>
        <dbReference type="PROSITE" id="PS51186"/>
    </source>
</evidence>
<dbReference type="EMBL" id="LT906439">
    <property type="protein sequence ID" value="SNU87157.1"/>
    <property type="molecule type" value="Genomic_DNA"/>
</dbReference>
<name>A0A239SP39_9STRE</name>
<dbReference type="Proteomes" id="UP000215185">
    <property type="component" value="Chromosome 1"/>
</dbReference>
<organism evidence="2 3">
    <name type="scientific">Streptococcus merionis</name>
    <dbReference type="NCBI Taxonomy" id="400065"/>
    <lineage>
        <taxon>Bacteria</taxon>
        <taxon>Bacillati</taxon>
        <taxon>Bacillota</taxon>
        <taxon>Bacilli</taxon>
        <taxon>Lactobacillales</taxon>
        <taxon>Streptococcaceae</taxon>
        <taxon>Streptococcus</taxon>
    </lineage>
</organism>
<dbReference type="GO" id="GO:0016747">
    <property type="term" value="F:acyltransferase activity, transferring groups other than amino-acyl groups"/>
    <property type="evidence" value="ECO:0007669"/>
    <property type="project" value="InterPro"/>
</dbReference>